<dbReference type="Proteomes" id="UP001268610">
    <property type="component" value="Unassembled WGS sequence"/>
</dbReference>
<dbReference type="InterPro" id="IPR000847">
    <property type="entry name" value="LysR_HTH_N"/>
</dbReference>
<keyword evidence="2" id="KW-0805">Transcription regulation</keyword>
<evidence type="ECO:0000256" key="7">
    <source>
        <dbReference type="ARBA" id="ARBA00083243"/>
    </source>
</evidence>
<dbReference type="FunFam" id="1.10.10.10:FF:000001">
    <property type="entry name" value="LysR family transcriptional regulator"/>
    <property type="match status" value="1"/>
</dbReference>
<dbReference type="EMBL" id="JAVLSF010000534">
    <property type="protein sequence ID" value="MDR9778168.1"/>
    <property type="molecule type" value="Genomic_DNA"/>
</dbReference>
<feature type="non-terminal residue" evidence="9">
    <location>
        <position position="91"/>
    </location>
</feature>
<feature type="domain" description="HTH lysR-type" evidence="8">
    <location>
        <begin position="10"/>
        <end position="59"/>
    </location>
</feature>
<sequence length="91" mass="10431">MSDFNDYYWFALVVEHNGYSATERATGVPKSTLSRRIQHLEESLGVRLIQRTSRQFAVTDVGMSIYRHAQAMRMEMQAAQDVVNHLSATPR</sequence>
<evidence type="ECO:0000313" key="9">
    <source>
        <dbReference type="EMBL" id="MDR9778168.1"/>
    </source>
</evidence>
<evidence type="ECO:0000256" key="1">
    <source>
        <dbReference type="ARBA" id="ARBA00009437"/>
    </source>
</evidence>
<dbReference type="Pfam" id="PF00126">
    <property type="entry name" value="HTH_1"/>
    <property type="match status" value="1"/>
</dbReference>
<protein>
    <recommendedName>
        <fullName evidence="6">HTH-type transcriptional regulator TtuA</fullName>
    </recommendedName>
    <alternativeName>
        <fullName evidence="7">Tartrate utilization transcriptional regulator</fullName>
    </alternativeName>
</protein>
<dbReference type="InterPro" id="IPR036390">
    <property type="entry name" value="WH_DNA-bd_sf"/>
</dbReference>
<evidence type="ECO:0000256" key="3">
    <source>
        <dbReference type="ARBA" id="ARBA00023125"/>
    </source>
</evidence>
<gene>
    <name evidence="9" type="ORF">RJJ65_37155</name>
</gene>
<evidence type="ECO:0000313" key="10">
    <source>
        <dbReference type="Proteomes" id="UP001268610"/>
    </source>
</evidence>
<keyword evidence="4" id="KW-0804">Transcription</keyword>
<proteinExistence type="inferred from homology"/>
<evidence type="ECO:0000259" key="8">
    <source>
        <dbReference type="PROSITE" id="PS50931"/>
    </source>
</evidence>
<keyword evidence="3" id="KW-0238">DNA-binding</keyword>
<dbReference type="PANTHER" id="PTHR30537">
    <property type="entry name" value="HTH-TYPE TRANSCRIPTIONAL REGULATOR"/>
    <property type="match status" value="1"/>
</dbReference>
<dbReference type="SUPFAM" id="SSF46785">
    <property type="entry name" value="Winged helix' DNA-binding domain"/>
    <property type="match status" value="1"/>
</dbReference>
<comment type="similarity">
    <text evidence="1">Belongs to the LysR transcriptional regulatory family.</text>
</comment>
<dbReference type="AlphaFoldDB" id="A0AAJ2H5U0"/>
<dbReference type="GO" id="GO:0006351">
    <property type="term" value="P:DNA-templated transcription"/>
    <property type="evidence" value="ECO:0007669"/>
    <property type="project" value="TreeGrafter"/>
</dbReference>
<dbReference type="InterPro" id="IPR058163">
    <property type="entry name" value="LysR-type_TF_proteobact-type"/>
</dbReference>
<evidence type="ECO:0000256" key="5">
    <source>
        <dbReference type="ARBA" id="ARBA00054626"/>
    </source>
</evidence>
<dbReference type="GO" id="GO:0003700">
    <property type="term" value="F:DNA-binding transcription factor activity"/>
    <property type="evidence" value="ECO:0007669"/>
    <property type="project" value="InterPro"/>
</dbReference>
<dbReference type="RefSeq" id="WP_310866286.1">
    <property type="nucleotide sequence ID" value="NZ_JAVLSF010000534.1"/>
</dbReference>
<dbReference type="PROSITE" id="PS50931">
    <property type="entry name" value="HTH_LYSR"/>
    <property type="match status" value="1"/>
</dbReference>
<dbReference type="PANTHER" id="PTHR30537:SF31">
    <property type="entry name" value="TRANSCRIPTIONAL REGULATOR, LYSR FAMILY"/>
    <property type="match status" value="1"/>
</dbReference>
<accession>A0AAJ2H5U0</accession>
<dbReference type="Gene3D" id="1.10.10.10">
    <property type="entry name" value="Winged helix-like DNA-binding domain superfamily/Winged helix DNA-binding domain"/>
    <property type="match status" value="1"/>
</dbReference>
<organism evidence="9 10">
    <name type="scientific">Rhizobium hidalgonense</name>
    <dbReference type="NCBI Taxonomy" id="1538159"/>
    <lineage>
        <taxon>Bacteria</taxon>
        <taxon>Pseudomonadati</taxon>
        <taxon>Pseudomonadota</taxon>
        <taxon>Alphaproteobacteria</taxon>
        <taxon>Hyphomicrobiales</taxon>
        <taxon>Rhizobiaceae</taxon>
        <taxon>Rhizobium/Agrobacterium group</taxon>
        <taxon>Rhizobium</taxon>
    </lineage>
</organism>
<dbReference type="GO" id="GO:0043565">
    <property type="term" value="F:sequence-specific DNA binding"/>
    <property type="evidence" value="ECO:0007669"/>
    <property type="project" value="TreeGrafter"/>
</dbReference>
<dbReference type="InterPro" id="IPR036388">
    <property type="entry name" value="WH-like_DNA-bd_sf"/>
</dbReference>
<comment type="caution">
    <text evidence="9">The sequence shown here is derived from an EMBL/GenBank/DDBJ whole genome shotgun (WGS) entry which is preliminary data.</text>
</comment>
<name>A0AAJ2H5U0_9HYPH</name>
<comment type="function">
    <text evidence="5">Transcriptional regulator of the ttuABCDE tartrate utilization operon.</text>
</comment>
<evidence type="ECO:0000256" key="6">
    <source>
        <dbReference type="ARBA" id="ARBA00067332"/>
    </source>
</evidence>
<reference evidence="9" key="1">
    <citation type="submission" date="2023-04" db="EMBL/GenBank/DDBJ databases">
        <title>Genomic characterization of faba bean (Vicia faba) microsymbionts in Mexican soils.</title>
        <authorList>
            <person name="Rivera Orduna F.N."/>
            <person name="Guevara-Luna J."/>
            <person name="Yan J."/>
            <person name="Arroyo-Herrera I."/>
            <person name="Li Y."/>
            <person name="Vasquez-Murrieta M.S."/>
            <person name="Wang E.T."/>
        </authorList>
    </citation>
    <scope>NUCLEOTIDE SEQUENCE</scope>
    <source>
        <strain evidence="9">CH26</strain>
    </source>
</reference>
<evidence type="ECO:0000256" key="4">
    <source>
        <dbReference type="ARBA" id="ARBA00023163"/>
    </source>
</evidence>
<evidence type="ECO:0000256" key="2">
    <source>
        <dbReference type="ARBA" id="ARBA00023015"/>
    </source>
</evidence>